<dbReference type="Proteomes" id="UP000193467">
    <property type="component" value="Unassembled WGS sequence"/>
</dbReference>
<feature type="transmembrane region" description="Helical" evidence="2">
    <location>
        <begin position="117"/>
        <end position="141"/>
    </location>
</feature>
<keyword evidence="4" id="KW-1185">Reference proteome</keyword>
<sequence>MAPLPPLSGSGAAASPFVGSLVNVLLVGILLSQASTYYTIYSRTEKPRSLYLFIPALVGLVVAAAGCHLAFAYHELTGHRGFVSLASTRQTVAIPLLLLCEGWVWRRAHNITQSRAVAIFGAVGVVAATGFQALTAAFTIFNNYRESLRWTQAWAWTTAGLVLFLHGSAIYSLCASRNSAVSSRVHYVLSALIRGAILAALPVVLCTLGVSISLLAGRDTSAYVPFAEVVPTLFACSILFTLNARQHISLHSSTLTSPLRPFLTSPSTTPASYSPTDRRGSLGVLIDRFKLDLPAFPAPAAPSAYERRGSREMEKQAMLSVYRLDYGAVREGKYEGSGGEMERRWSNGSEKSEGTRVGFVV</sequence>
<evidence type="ECO:0000256" key="1">
    <source>
        <dbReference type="SAM" id="MobiDB-lite"/>
    </source>
</evidence>
<feature type="region of interest" description="Disordered" evidence="1">
    <location>
        <begin position="335"/>
        <end position="354"/>
    </location>
</feature>
<feature type="transmembrane region" description="Helical" evidence="2">
    <location>
        <begin position="195"/>
        <end position="216"/>
    </location>
</feature>
<feature type="transmembrane region" description="Helical" evidence="2">
    <location>
        <begin position="20"/>
        <end position="38"/>
    </location>
</feature>
<keyword evidence="2" id="KW-0812">Transmembrane</keyword>
<accession>A0A1Y2G0C4</accession>
<dbReference type="AlphaFoldDB" id="A0A1Y2G0C4"/>
<proteinExistence type="predicted"/>
<feature type="transmembrane region" description="Helical" evidence="2">
    <location>
        <begin position="222"/>
        <end position="242"/>
    </location>
</feature>
<dbReference type="EMBL" id="MCGR01000006">
    <property type="protein sequence ID" value="ORY89302.1"/>
    <property type="molecule type" value="Genomic_DNA"/>
</dbReference>
<protein>
    <submittedName>
        <fullName evidence="3">Uncharacterized protein</fullName>
    </submittedName>
</protein>
<reference evidence="3 4" key="1">
    <citation type="submission" date="2016-07" db="EMBL/GenBank/DDBJ databases">
        <title>Pervasive Adenine N6-methylation of Active Genes in Fungi.</title>
        <authorList>
            <consortium name="DOE Joint Genome Institute"/>
            <person name="Mondo S.J."/>
            <person name="Dannebaum R.O."/>
            <person name="Kuo R.C."/>
            <person name="Labutti K."/>
            <person name="Haridas S."/>
            <person name="Kuo A."/>
            <person name="Salamov A."/>
            <person name="Ahrendt S.R."/>
            <person name="Lipzen A."/>
            <person name="Sullivan W."/>
            <person name="Andreopoulos W.B."/>
            <person name="Clum A."/>
            <person name="Lindquist E."/>
            <person name="Daum C."/>
            <person name="Ramamoorthy G.K."/>
            <person name="Gryganskyi A."/>
            <person name="Culley D."/>
            <person name="Magnuson J.K."/>
            <person name="James T.Y."/>
            <person name="O'Malley M.A."/>
            <person name="Stajich J.E."/>
            <person name="Spatafora J.W."/>
            <person name="Visel A."/>
            <person name="Grigoriev I.V."/>
        </authorList>
    </citation>
    <scope>NUCLEOTIDE SEQUENCE [LARGE SCALE GENOMIC DNA]</scope>
    <source>
        <strain evidence="3 4">62-1032</strain>
    </source>
</reference>
<evidence type="ECO:0000313" key="3">
    <source>
        <dbReference type="EMBL" id="ORY89302.1"/>
    </source>
</evidence>
<feature type="transmembrane region" description="Helical" evidence="2">
    <location>
        <begin position="85"/>
        <end position="105"/>
    </location>
</feature>
<organism evidence="3 4">
    <name type="scientific">Leucosporidium creatinivorum</name>
    <dbReference type="NCBI Taxonomy" id="106004"/>
    <lineage>
        <taxon>Eukaryota</taxon>
        <taxon>Fungi</taxon>
        <taxon>Dikarya</taxon>
        <taxon>Basidiomycota</taxon>
        <taxon>Pucciniomycotina</taxon>
        <taxon>Microbotryomycetes</taxon>
        <taxon>Leucosporidiales</taxon>
        <taxon>Leucosporidium</taxon>
    </lineage>
</organism>
<evidence type="ECO:0000313" key="4">
    <source>
        <dbReference type="Proteomes" id="UP000193467"/>
    </source>
</evidence>
<feature type="transmembrane region" description="Helical" evidence="2">
    <location>
        <begin position="153"/>
        <end position="174"/>
    </location>
</feature>
<gene>
    <name evidence="3" type="ORF">BCR35DRAFT_329238</name>
</gene>
<evidence type="ECO:0000256" key="2">
    <source>
        <dbReference type="SAM" id="Phobius"/>
    </source>
</evidence>
<keyword evidence="2" id="KW-0472">Membrane</keyword>
<name>A0A1Y2G0C4_9BASI</name>
<comment type="caution">
    <text evidence="3">The sequence shown here is derived from an EMBL/GenBank/DDBJ whole genome shotgun (WGS) entry which is preliminary data.</text>
</comment>
<dbReference type="InParanoid" id="A0A1Y2G0C4"/>
<keyword evidence="2" id="KW-1133">Transmembrane helix</keyword>
<feature type="transmembrane region" description="Helical" evidence="2">
    <location>
        <begin position="50"/>
        <end position="73"/>
    </location>
</feature>